<proteinExistence type="predicted"/>
<gene>
    <name evidence="1" type="ORF">C449_11913</name>
</gene>
<dbReference type="EMBL" id="AOMD01000025">
    <property type="protein sequence ID" value="EMA44231.1"/>
    <property type="molecule type" value="Genomic_DNA"/>
</dbReference>
<dbReference type="OrthoDB" id="213344at2157"/>
<dbReference type="Proteomes" id="UP000011669">
    <property type="component" value="Unassembled WGS sequence"/>
</dbReference>
<organism evidence="1 2">
    <name type="scientific">Halococcus saccharolyticus DSM 5350</name>
    <dbReference type="NCBI Taxonomy" id="1227455"/>
    <lineage>
        <taxon>Archaea</taxon>
        <taxon>Methanobacteriati</taxon>
        <taxon>Methanobacteriota</taxon>
        <taxon>Stenosarchaea group</taxon>
        <taxon>Halobacteria</taxon>
        <taxon>Halobacteriales</taxon>
        <taxon>Halococcaceae</taxon>
        <taxon>Halococcus</taxon>
    </lineage>
</organism>
<dbReference type="STRING" id="1227455.C449_11913"/>
<comment type="caution">
    <text evidence="1">The sequence shown here is derived from an EMBL/GenBank/DDBJ whole genome shotgun (WGS) entry which is preliminary data.</text>
</comment>
<keyword evidence="2" id="KW-1185">Reference proteome</keyword>
<name>M0MES9_9EURY</name>
<dbReference type="Pfam" id="PF19110">
    <property type="entry name" value="DUF5797"/>
    <property type="match status" value="1"/>
</dbReference>
<dbReference type="InParanoid" id="M0MES9"/>
<dbReference type="RefSeq" id="WP_006078243.1">
    <property type="nucleotide sequence ID" value="NZ_AOMD01000025.1"/>
</dbReference>
<reference evidence="1 2" key="1">
    <citation type="journal article" date="2014" name="PLoS Genet.">
        <title>Phylogenetically driven sequencing of extremely halophilic archaea reveals strategies for static and dynamic osmo-response.</title>
        <authorList>
            <person name="Becker E.A."/>
            <person name="Seitzer P.M."/>
            <person name="Tritt A."/>
            <person name="Larsen D."/>
            <person name="Krusor M."/>
            <person name="Yao A.I."/>
            <person name="Wu D."/>
            <person name="Madern D."/>
            <person name="Eisen J.A."/>
            <person name="Darling A.E."/>
            <person name="Facciotti M.T."/>
        </authorList>
    </citation>
    <scope>NUCLEOTIDE SEQUENCE [LARGE SCALE GENOMIC DNA]</scope>
    <source>
        <strain evidence="1 2">DSM 5350</strain>
    </source>
</reference>
<dbReference type="InterPro" id="IPR043815">
    <property type="entry name" value="DUF5797"/>
</dbReference>
<evidence type="ECO:0000313" key="1">
    <source>
        <dbReference type="EMBL" id="EMA44231.1"/>
    </source>
</evidence>
<accession>M0MES9</accession>
<evidence type="ECO:0000313" key="2">
    <source>
        <dbReference type="Proteomes" id="UP000011669"/>
    </source>
</evidence>
<protein>
    <submittedName>
        <fullName evidence="1">Uncharacterized protein</fullName>
    </submittedName>
</protein>
<dbReference type="AlphaFoldDB" id="M0MES9"/>
<sequence length="173" mass="18889">MGLSDEATARLEDVVALQPTKNAELAERWGMDGGSEVHQYLESELADHYYRDENSLIRATADAATLVGEEPNEDGPRTVRVPALQHRAFGVVADHDERAESVVSVLHKLRDDAADVGGNGGTTDDDDLTADDVRSALRGLERRGVVEVIQRTVPTFRLAVERDAVSIEPIDDE</sequence>
<dbReference type="PATRIC" id="fig|1227455.4.peg.2443"/>